<keyword evidence="7" id="KW-0694">RNA-binding</keyword>
<dbReference type="SUPFAM" id="SSF140809">
    <property type="entry name" value="Rhabdovirus nucleoprotein-like"/>
    <property type="match status" value="1"/>
</dbReference>
<evidence type="ECO:0000256" key="8">
    <source>
        <dbReference type="ARBA" id="ARBA00023086"/>
    </source>
</evidence>
<evidence type="ECO:0000256" key="11">
    <source>
        <dbReference type="ARBA" id="ARBA00033344"/>
    </source>
</evidence>
<accession>V5Q1G0</accession>
<keyword evidence="9" id="KW-1035">Host cytoplasm</keyword>
<evidence type="ECO:0000313" key="15">
    <source>
        <dbReference type="Proteomes" id="UP000098369"/>
    </source>
</evidence>
<reference evidence="14 15" key="1">
    <citation type="journal article" date="2013" name="J. Gen. Virol.">
        <title>Kolente virus, a rhabdovirus species isolated from ticks and bats in the Republic of Guinea.</title>
        <authorList>
            <person name="Ghedin E."/>
            <person name="Rogers M.B."/>
            <person name="Widen S.G."/>
            <person name="Guzman H."/>
            <person name="Travassos da Rosa A.P."/>
            <person name="Wood T.G."/>
            <person name="Fitch A."/>
            <person name="Popov V."/>
            <person name="Holmes E.C."/>
            <person name="Walker P.J."/>
            <person name="Vasilakis N."/>
            <person name="Tesh R.B."/>
        </authorList>
    </citation>
    <scope>NUCLEOTIDE SEQUENCE [LARGE SCALE GENOMIC DNA]</scope>
    <source>
        <strain evidence="14">DakAr K7292</strain>
    </source>
</reference>
<dbReference type="Gene3D" id="1.10.3570.10">
    <property type="entry name" value="Rhabdovirus nucleocapsid protein like domain"/>
    <property type="match status" value="1"/>
</dbReference>
<dbReference type="GO" id="GO:0019029">
    <property type="term" value="C:helical viral capsid"/>
    <property type="evidence" value="ECO:0007669"/>
    <property type="project" value="UniProtKB-KW"/>
</dbReference>
<dbReference type="InterPro" id="IPR000448">
    <property type="entry name" value="Rhabdo_ncapsid"/>
</dbReference>
<dbReference type="InterPro" id="IPR023330">
    <property type="entry name" value="Rhabdovirus_ncapsid_N"/>
</dbReference>
<dbReference type="OrthoDB" id="22890at10239"/>
<evidence type="ECO:0000256" key="4">
    <source>
        <dbReference type="ARBA" id="ARBA00022497"/>
    </source>
</evidence>
<evidence type="ECO:0000256" key="6">
    <source>
        <dbReference type="ARBA" id="ARBA00022844"/>
    </source>
</evidence>
<dbReference type="GO" id="GO:0030430">
    <property type="term" value="C:host cell cytoplasm"/>
    <property type="evidence" value="ECO:0007669"/>
    <property type="project" value="UniProtKB-SubCell"/>
</dbReference>
<proteinExistence type="predicted"/>
<evidence type="ECO:0000256" key="2">
    <source>
        <dbReference type="ARBA" id="ARBA00004328"/>
    </source>
</evidence>
<keyword evidence="10" id="KW-0687">Ribonucleoprotein</keyword>
<evidence type="ECO:0000256" key="7">
    <source>
        <dbReference type="ARBA" id="ARBA00022884"/>
    </source>
</evidence>
<protein>
    <recommendedName>
        <fullName evidence="3">Nucleoprotein</fullName>
    </recommendedName>
    <alternativeName>
        <fullName evidence="11">Nucleocapsid protein</fullName>
    </alternativeName>
</protein>
<keyword evidence="6" id="KW-0946">Virion</keyword>
<evidence type="ECO:0000256" key="3">
    <source>
        <dbReference type="ARBA" id="ARBA00014389"/>
    </source>
</evidence>
<feature type="domain" description="Rhabdovirus nucleocapsid" evidence="13">
    <location>
        <begin position="16"/>
        <end position="407"/>
    </location>
</feature>
<dbReference type="Proteomes" id="UP000098369">
    <property type="component" value="Segment"/>
</dbReference>
<dbReference type="GO" id="GO:0003723">
    <property type="term" value="F:RNA binding"/>
    <property type="evidence" value="ECO:0007669"/>
    <property type="project" value="UniProtKB-KW"/>
</dbReference>
<keyword evidence="8" id="KW-0543">Viral nucleoprotein</keyword>
<evidence type="ECO:0000256" key="12">
    <source>
        <dbReference type="SAM" id="MobiDB-lite"/>
    </source>
</evidence>
<dbReference type="RefSeq" id="YP_009094023.1">
    <property type="nucleotide sequence ID" value="NC_025342.1"/>
</dbReference>
<dbReference type="InterPro" id="IPR035961">
    <property type="entry name" value="Rhabdovirus_nucleoprotein-like"/>
</dbReference>
<dbReference type="Pfam" id="PF00945">
    <property type="entry name" value="Rhabdo_ncap"/>
    <property type="match status" value="1"/>
</dbReference>
<keyword evidence="15" id="KW-1185">Reference proteome</keyword>
<evidence type="ECO:0000256" key="10">
    <source>
        <dbReference type="ARBA" id="ARBA00023274"/>
    </source>
</evidence>
<evidence type="ECO:0000256" key="5">
    <source>
        <dbReference type="ARBA" id="ARBA00022561"/>
    </source>
</evidence>
<name>V5Q1G0_9RHAB</name>
<dbReference type="Gene3D" id="1.10.3610.10">
    <property type="entry name" value="Nucleoprotein"/>
    <property type="match status" value="1"/>
</dbReference>
<dbReference type="KEGG" id="vg:20964311"/>
<keyword evidence="4" id="KW-1139">Helical capsid protein</keyword>
<dbReference type="EMBL" id="KC984953">
    <property type="protein sequence ID" value="AHB08861.1"/>
    <property type="molecule type" value="Viral_cRNA"/>
</dbReference>
<evidence type="ECO:0000313" key="14">
    <source>
        <dbReference type="EMBL" id="AHB08861.1"/>
    </source>
</evidence>
<keyword evidence="5" id="KW-0167">Capsid protein</keyword>
<dbReference type="InterPro" id="IPR023331">
    <property type="entry name" value="Rhabdovirus_ncapsid_C"/>
</dbReference>
<feature type="region of interest" description="Disordered" evidence="12">
    <location>
        <begin position="357"/>
        <end position="378"/>
    </location>
</feature>
<comment type="subcellular location">
    <subcellularLocation>
        <location evidence="1">Host cytoplasm</location>
    </subcellularLocation>
    <subcellularLocation>
        <location evidence="2">Virion</location>
    </subcellularLocation>
</comment>
<evidence type="ECO:0000259" key="13">
    <source>
        <dbReference type="Pfam" id="PF00945"/>
    </source>
</evidence>
<evidence type="ECO:0000256" key="9">
    <source>
        <dbReference type="ARBA" id="ARBA00023200"/>
    </source>
</evidence>
<organism evidence="14 15">
    <name type="scientific">Kolente virus</name>
    <dbReference type="NCBI Taxonomy" id="1428456"/>
    <lineage>
        <taxon>Viruses</taxon>
        <taxon>Riboviria</taxon>
        <taxon>Orthornavirae</taxon>
        <taxon>Negarnaviricota</taxon>
        <taxon>Haploviricotina</taxon>
        <taxon>Monjiviricetes</taxon>
        <taxon>Mononegavirales</taxon>
        <taxon>Rhabdoviridae</taxon>
        <taxon>Alpharhabdovirinae</taxon>
        <taxon>Ledantevirus</taxon>
        <taxon>Ledantevirus kolente</taxon>
    </lineage>
</organism>
<sequence length="426" mass="47822">MSSGEKLTVFRLSSRKTVKPTLPQESTAPQYASTWFETHKEKPTIIVGFKGTDTLALLQYAAKALEAGTLTAEAATAVLYKVFQDEKQLLASDWRSFNVEIAAAGTEITPWNLVKVKEKDSILPNNETNPDITLEDQDWIAFYICFLYRYSRATHVDYKDQLYGRATEHIKNIKPKAIIIQPGALTQMKNIILHSHFNAAIACLDMYFNKFKTSARASVRYGTLPSRFKDCSALTTLNHITKLTGLSIEQFMLWVYSNRMADELDQMAKEGEELDKGDSYVAYMRELGVSDRSPYSAQANPSFSLFCHVVGTLLGSKRSKNARMGAEVDTVNSVLNGKVVAYVIGTRPSFTLAYNTSLPDPEKEEQIEEPQSGSVPSRADPEEWYAYLSDFGFKLPDEIERWVRVRVNLITDVRDGTVGKLLKTLG</sequence>
<evidence type="ECO:0000256" key="1">
    <source>
        <dbReference type="ARBA" id="ARBA00004192"/>
    </source>
</evidence>
<dbReference type="GeneID" id="20964311"/>
<dbReference type="GO" id="GO:1990904">
    <property type="term" value="C:ribonucleoprotein complex"/>
    <property type="evidence" value="ECO:0007669"/>
    <property type="project" value="UniProtKB-KW"/>
</dbReference>
<dbReference type="GO" id="GO:0019013">
    <property type="term" value="C:viral nucleocapsid"/>
    <property type="evidence" value="ECO:0007669"/>
    <property type="project" value="UniProtKB-KW"/>
</dbReference>